<sequence length="345" mass="36126">MPTLEDVAKLAGVSGATVSNVLRQRGAASAATIAKVQQVARDLGYRPNLVARALAERRSPTIAVFFTNILNPFYSEFAFAAERAARRREHFLLICNAATPEGSLDTAYLNAVAGRLAEGLIVLGSDLGKQSLLAMLPAGVPVVLSTWEETDMYPTVPCVTVDFHKAGQLAGAHLAELGHRRIGIVAGSEHPEIVGDVAHHARLAGLRKSLAAYDVTVPSPRLQIGSDSIEGGRLATNRLLDLDPTVTAIAATNDLLAIGALQAAAERQIRVPDSLSVIGLTGIWMSAQVRPALTTIDIATASLADGSVNLLLDLIDDPATVPASALRVVGTPALVRRASTGPPAR</sequence>
<dbReference type="CDD" id="cd06267">
    <property type="entry name" value="PBP1_LacI_sugar_binding-like"/>
    <property type="match status" value="1"/>
</dbReference>
<evidence type="ECO:0000256" key="1">
    <source>
        <dbReference type="ARBA" id="ARBA00023015"/>
    </source>
</evidence>
<dbReference type="RefSeq" id="WP_171833172.1">
    <property type="nucleotide sequence ID" value="NZ_CP053708.1"/>
</dbReference>
<keyword evidence="1" id="KW-0805">Transcription regulation</keyword>
<dbReference type="EMBL" id="CP053708">
    <property type="protein sequence ID" value="QKE91304.1"/>
    <property type="molecule type" value="Genomic_DNA"/>
</dbReference>
<evidence type="ECO:0000313" key="6">
    <source>
        <dbReference type="Proteomes" id="UP000500767"/>
    </source>
</evidence>
<dbReference type="SMART" id="SM00354">
    <property type="entry name" value="HTH_LACI"/>
    <property type="match status" value="1"/>
</dbReference>
<keyword evidence="2 5" id="KW-0238">DNA-binding</keyword>
<gene>
    <name evidence="5" type="ORF">HN018_15740</name>
</gene>
<dbReference type="AlphaFoldDB" id="A0A6M8HS26"/>
<evidence type="ECO:0000313" key="5">
    <source>
        <dbReference type="EMBL" id="QKE91304.1"/>
    </source>
</evidence>
<dbReference type="SUPFAM" id="SSF53822">
    <property type="entry name" value="Periplasmic binding protein-like I"/>
    <property type="match status" value="1"/>
</dbReference>
<name>A0A6M8HS26_9PROT</name>
<organism evidence="5 6">
    <name type="scientific">Lichenicola cladoniae</name>
    <dbReference type="NCBI Taxonomy" id="1484109"/>
    <lineage>
        <taxon>Bacteria</taxon>
        <taxon>Pseudomonadati</taxon>
        <taxon>Pseudomonadota</taxon>
        <taxon>Alphaproteobacteria</taxon>
        <taxon>Acetobacterales</taxon>
        <taxon>Acetobacteraceae</taxon>
        <taxon>Lichenicola</taxon>
    </lineage>
</organism>
<evidence type="ECO:0000256" key="2">
    <source>
        <dbReference type="ARBA" id="ARBA00023125"/>
    </source>
</evidence>
<dbReference type="GO" id="GO:0003700">
    <property type="term" value="F:DNA-binding transcription factor activity"/>
    <property type="evidence" value="ECO:0007669"/>
    <property type="project" value="TreeGrafter"/>
</dbReference>
<feature type="domain" description="HTH lacI-type" evidence="4">
    <location>
        <begin position="2"/>
        <end position="56"/>
    </location>
</feature>
<protein>
    <submittedName>
        <fullName evidence="5">LacI family DNA-binding transcriptional regulator</fullName>
    </submittedName>
</protein>
<dbReference type="SUPFAM" id="SSF47413">
    <property type="entry name" value="lambda repressor-like DNA-binding domains"/>
    <property type="match status" value="1"/>
</dbReference>
<dbReference type="InterPro" id="IPR000843">
    <property type="entry name" value="HTH_LacI"/>
</dbReference>
<evidence type="ECO:0000259" key="4">
    <source>
        <dbReference type="PROSITE" id="PS50932"/>
    </source>
</evidence>
<accession>A0A6M8HS26</accession>
<dbReference type="InterPro" id="IPR046335">
    <property type="entry name" value="LacI/GalR-like_sensor"/>
</dbReference>
<dbReference type="KEGG" id="lck:HN018_15740"/>
<dbReference type="GO" id="GO:0000976">
    <property type="term" value="F:transcription cis-regulatory region binding"/>
    <property type="evidence" value="ECO:0007669"/>
    <property type="project" value="TreeGrafter"/>
</dbReference>
<dbReference type="InterPro" id="IPR028082">
    <property type="entry name" value="Peripla_BP_I"/>
</dbReference>
<proteinExistence type="predicted"/>
<dbReference type="PANTHER" id="PTHR30146:SF153">
    <property type="entry name" value="LACTOSE OPERON REPRESSOR"/>
    <property type="match status" value="1"/>
</dbReference>
<dbReference type="PANTHER" id="PTHR30146">
    <property type="entry name" value="LACI-RELATED TRANSCRIPTIONAL REPRESSOR"/>
    <property type="match status" value="1"/>
</dbReference>
<reference evidence="5 6" key="1">
    <citation type="journal article" date="2014" name="World J. Microbiol. Biotechnol.">
        <title>Biodiversity and physiological characteristics of Antarctic and Arctic lichens-associated bacteria.</title>
        <authorList>
            <person name="Lee Y.M."/>
            <person name="Kim E.H."/>
            <person name="Lee H.K."/>
            <person name="Hong S.G."/>
        </authorList>
    </citation>
    <scope>NUCLEOTIDE SEQUENCE [LARGE SCALE GENOMIC DNA]</scope>
    <source>
        <strain evidence="5 6">PAMC 26569</strain>
    </source>
</reference>
<evidence type="ECO:0000256" key="3">
    <source>
        <dbReference type="ARBA" id="ARBA00023163"/>
    </source>
</evidence>
<keyword evidence="6" id="KW-1185">Reference proteome</keyword>
<dbReference type="Gene3D" id="3.40.50.2300">
    <property type="match status" value="2"/>
</dbReference>
<dbReference type="Pfam" id="PF13377">
    <property type="entry name" value="Peripla_BP_3"/>
    <property type="match status" value="1"/>
</dbReference>
<dbReference type="PROSITE" id="PS50932">
    <property type="entry name" value="HTH_LACI_2"/>
    <property type="match status" value="1"/>
</dbReference>
<dbReference type="InterPro" id="IPR010982">
    <property type="entry name" value="Lambda_DNA-bd_dom_sf"/>
</dbReference>
<dbReference type="Proteomes" id="UP000500767">
    <property type="component" value="Chromosome"/>
</dbReference>
<dbReference type="PROSITE" id="PS00356">
    <property type="entry name" value="HTH_LACI_1"/>
    <property type="match status" value="1"/>
</dbReference>
<dbReference type="Gene3D" id="1.10.260.40">
    <property type="entry name" value="lambda repressor-like DNA-binding domains"/>
    <property type="match status" value="1"/>
</dbReference>
<dbReference type="CDD" id="cd01392">
    <property type="entry name" value="HTH_LacI"/>
    <property type="match status" value="1"/>
</dbReference>
<dbReference type="Pfam" id="PF00356">
    <property type="entry name" value="LacI"/>
    <property type="match status" value="1"/>
</dbReference>
<keyword evidence="3" id="KW-0804">Transcription</keyword>